<keyword evidence="3" id="KW-1185">Reference proteome</keyword>
<sequence length="316" mass="34132">MTKFLEVIFLIVAVLWSESNGIPLFQGISFQRGFEINFKPLPRNPISFIKEKWSPFGVFGRKHVIQKRQVLDNLLVAGAQGPPIVPLSVEPVPRPAPVYERIEEPGLLQTPFLVTLPESTARPLIISSPLPPPASPVLTQGTPPRPVLISSPPSEQPNVVIIPSPPVLSSVPPPAGIQEVQIPPGRPIISDIPLLRPPAPTREGIPPISTNMVVPPGSGLFTDITRAVPVGGNVDSVQPSPGPPAVEENVGASIETNSIQPEPPRNRFTLNNSSLVRASRVALYFGSVFLQLMSQFMTNARATFDQMTNPPPVYNN</sequence>
<proteinExistence type="predicted"/>
<feature type="signal peptide" evidence="1">
    <location>
        <begin position="1"/>
        <end position="21"/>
    </location>
</feature>
<feature type="chain" id="PRO_5032895390" evidence="1">
    <location>
        <begin position="22"/>
        <end position="316"/>
    </location>
</feature>
<dbReference type="EMBL" id="JACKWZ010000001">
    <property type="protein sequence ID" value="KAF9424884.1"/>
    <property type="molecule type" value="Genomic_DNA"/>
</dbReference>
<protein>
    <submittedName>
        <fullName evidence="2">Uncharacterized protein</fullName>
    </submittedName>
</protein>
<reference evidence="2" key="1">
    <citation type="submission" date="2020-08" db="EMBL/GenBank/DDBJ databases">
        <title>Spodoptera exigua strain:BAW_Kor-Di-RS1 Genome sequencing and assembly.</title>
        <authorList>
            <person name="Kim J."/>
            <person name="Nam H.Y."/>
            <person name="Kwon M."/>
            <person name="Choi J.H."/>
            <person name="Cho S.R."/>
            <person name="Kim G.-H."/>
        </authorList>
    </citation>
    <scope>NUCLEOTIDE SEQUENCE</scope>
    <source>
        <strain evidence="2">BAW_Kor-Di-RS1</strain>
        <tissue evidence="2">Whole-body</tissue>
    </source>
</reference>
<name>A0A835LCF9_SPOEX</name>
<dbReference type="Proteomes" id="UP000648187">
    <property type="component" value="Unassembled WGS sequence"/>
</dbReference>
<gene>
    <name evidence="2" type="ORF">HW555_000185</name>
</gene>
<keyword evidence="1" id="KW-0732">Signal</keyword>
<organism evidence="2 3">
    <name type="scientific">Spodoptera exigua</name>
    <name type="common">Beet armyworm</name>
    <name type="synonym">Noctua fulgens</name>
    <dbReference type="NCBI Taxonomy" id="7107"/>
    <lineage>
        <taxon>Eukaryota</taxon>
        <taxon>Metazoa</taxon>
        <taxon>Ecdysozoa</taxon>
        <taxon>Arthropoda</taxon>
        <taxon>Hexapoda</taxon>
        <taxon>Insecta</taxon>
        <taxon>Pterygota</taxon>
        <taxon>Neoptera</taxon>
        <taxon>Endopterygota</taxon>
        <taxon>Lepidoptera</taxon>
        <taxon>Glossata</taxon>
        <taxon>Ditrysia</taxon>
        <taxon>Noctuoidea</taxon>
        <taxon>Noctuidae</taxon>
        <taxon>Amphipyrinae</taxon>
        <taxon>Spodoptera</taxon>
    </lineage>
</organism>
<dbReference type="AlphaFoldDB" id="A0A835LCF9"/>
<evidence type="ECO:0000313" key="3">
    <source>
        <dbReference type="Proteomes" id="UP000648187"/>
    </source>
</evidence>
<comment type="caution">
    <text evidence="2">The sequence shown here is derived from an EMBL/GenBank/DDBJ whole genome shotgun (WGS) entry which is preliminary data.</text>
</comment>
<evidence type="ECO:0000313" key="2">
    <source>
        <dbReference type="EMBL" id="KAF9424884.1"/>
    </source>
</evidence>
<evidence type="ECO:0000256" key="1">
    <source>
        <dbReference type="SAM" id="SignalP"/>
    </source>
</evidence>
<accession>A0A835LCF9</accession>